<sequence length="186" mass="21489">MKIDQSACRIWALLLYWQHRSKHRDRLGRNNDSVQLERVSYPVSGWTSSTDHIETLIISDIEGSLAIAEEWKRRKHVFFVLASDAKLARGMRFCSIIEERRSQWRSMLHDLFFEGPVGGEPDHHAYESMPLEGDRIGRMYIFAIDTNWARAQAPPGGGSPSQQPPRGVTWEVYVFRAFVQLTNEQT</sequence>
<evidence type="ECO:0000313" key="1">
    <source>
        <dbReference type="EMBL" id="KAF7438565.1"/>
    </source>
</evidence>
<reference evidence="1" key="1">
    <citation type="journal article" date="2020" name="G3 (Bethesda)">
        <title>High-Quality Assemblies for Three Invasive Social Wasps from the &lt;i&gt;Vespula&lt;/i&gt; Genus.</title>
        <authorList>
            <person name="Harrop T.W.R."/>
            <person name="Guhlin J."/>
            <person name="McLaughlin G.M."/>
            <person name="Permina E."/>
            <person name="Stockwell P."/>
            <person name="Gilligan J."/>
            <person name="Le Lec M.F."/>
            <person name="Gruber M.A.M."/>
            <person name="Quinn O."/>
            <person name="Lovegrove M."/>
            <person name="Duncan E.J."/>
            <person name="Remnant E.J."/>
            <person name="Van Eeckhoven J."/>
            <person name="Graham B."/>
            <person name="Knapp R.A."/>
            <person name="Langford K.W."/>
            <person name="Kronenberg Z."/>
            <person name="Press M.O."/>
            <person name="Eacker S.M."/>
            <person name="Wilson-Rankin E.E."/>
            <person name="Purcell J."/>
            <person name="Lester P.J."/>
            <person name="Dearden P.K."/>
        </authorList>
    </citation>
    <scope>NUCLEOTIDE SEQUENCE</scope>
    <source>
        <strain evidence="1">Volc-1</strain>
    </source>
</reference>
<proteinExistence type="predicted"/>
<evidence type="ECO:0000313" key="2">
    <source>
        <dbReference type="Proteomes" id="UP000600918"/>
    </source>
</evidence>
<keyword evidence="2" id="KW-1185">Reference proteome</keyword>
<name>A0A834PF96_VESPE</name>
<dbReference type="AlphaFoldDB" id="A0A834PF96"/>
<dbReference type="EMBL" id="JACSDY010000001">
    <property type="protein sequence ID" value="KAF7438565.1"/>
    <property type="molecule type" value="Genomic_DNA"/>
</dbReference>
<protein>
    <submittedName>
        <fullName evidence="1">Uncharacterized protein</fullName>
    </submittedName>
</protein>
<dbReference type="Proteomes" id="UP000600918">
    <property type="component" value="Unassembled WGS sequence"/>
</dbReference>
<gene>
    <name evidence="1" type="ORF">H0235_000956</name>
</gene>
<comment type="caution">
    <text evidence="1">The sequence shown here is derived from an EMBL/GenBank/DDBJ whole genome shotgun (WGS) entry which is preliminary data.</text>
</comment>
<accession>A0A834PF96</accession>
<organism evidence="1 2">
    <name type="scientific">Vespula pensylvanica</name>
    <name type="common">Western yellow jacket</name>
    <name type="synonym">Wasp</name>
    <dbReference type="NCBI Taxonomy" id="30213"/>
    <lineage>
        <taxon>Eukaryota</taxon>
        <taxon>Metazoa</taxon>
        <taxon>Ecdysozoa</taxon>
        <taxon>Arthropoda</taxon>
        <taxon>Hexapoda</taxon>
        <taxon>Insecta</taxon>
        <taxon>Pterygota</taxon>
        <taxon>Neoptera</taxon>
        <taxon>Endopterygota</taxon>
        <taxon>Hymenoptera</taxon>
        <taxon>Apocrita</taxon>
        <taxon>Aculeata</taxon>
        <taxon>Vespoidea</taxon>
        <taxon>Vespidae</taxon>
        <taxon>Vespinae</taxon>
        <taxon>Vespula</taxon>
    </lineage>
</organism>